<dbReference type="EMBL" id="SWJQ01001053">
    <property type="protein sequence ID" value="TRZ09533.1"/>
    <property type="molecule type" value="Genomic_DNA"/>
</dbReference>
<gene>
    <name evidence="2" type="ORF">HGM15179_017573</name>
</gene>
<sequence>MGEVRPATKPCPLLSRCQGRPRQRQDTDTSTQDPLDGIPSFKDVNFTTQLDVFFRVAENALNLFVHVIDGDIKQYWSKYGPLRDTTFHWELTIHQDIDLLTISLWMRSSRLFFLHKRDMYRA</sequence>
<accession>A0A8K1G0N2</accession>
<dbReference type="Proteomes" id="UP000796761">
    <property type="component" value="Unassembled WGS sequence"/>
</dbReference>
<dbReference type="OrthoDB" id="9397975at2759"/>
<organism evidence="2 3">
    <name type="scientific">Zosterops borbonicus</name>
    <dbReference type="NCBI Taxonomy" id="364589"/>
    <lineage>
        <taxon>Eukaryota</taxon>
        <taxon>Metazoa</taxon>
        <taxon>Chordata</taxon>
        <taxon>Craniata</taxon>
        <taxon>Vertebrata</taxon>
        <taxon>Euteleostomi</taxon>
        <taxon>Archelosauria</taxon>
        <taxon>Archosauria</taxon>
        <taxon>Dinosauria</taxon>
        <taxon>Saurischia</taxon>
        <taxon>Theropoda</taxon>
        <taxon>Coelurosauria</taxon>
        <taxon>Aves</taxon>
        <taxon>Neognathae</taxon>
        <taxon>Neoaves</taxon>
        <taxon>Telluraves</taxon>
        <taxon>Australaves</taxon>
        <taxon>Passeriformes</taxon>
        <taxon>Sylvioidea</taxon>
        <taxon>Zosteropidae</taxon>
        <taxon>Zosterops</taxon>
    </lineage>
</organism>
<protein>
    <submittedName>
        <fullName evidence="2">Uncharacterized protein</fullName>
    </submittedName>
</protein>
<name>A0A8K1G0N2_9PASS</name>
<reference evidence="2" key="1">
    <citation type="submission" date="2019-04" db="EMBL/GenBank/DDBJ databases">
        <title>Genome assembly of Zosterops borbonicus 15179.</title>
        <authorList>
            <person name="Leroy T."/>
            <person name="Anselmetti Y."/>
            <person name="Tilak M.-K."/>
            <person name="Nabholz B."/>
        </authorList>
    </citation>
    <scope>NUCLEOTIDE SEQUENCE</scope>
    <source>
        <strain evidence="2">HGM_15179</strain>
        <tissue evidence="2">Muscle</tissue>
    </source>
</reference>
<dbReference type="AlphaFoldDB" id="A0A8K1G0N2"/>
<proteinExistence type="predicted"/>
<feature type="region of interest" description="Disordered" evidence="1">
    <location>
        <begin position="1"/>
        <end position="37"/>
    </location>
</feature>
<evidence type="ECO:0000313" key="3">
    <source>
        <dbReference type="Proteomes" id="UP000796761"/>
    </source>
</evidence>
<evidence type="ECO:0000313" key="2">
    <source>
        <dbReference type="EMBL" id="TRZ09533.1"/>
    </source>
</evidence>
<comment type="caution">
    <text evidence="2">The sequence shown here is derived from an EMBL/GenBank/DDBJ whole genome shotgun (WGS) entry which is preliminary data.</text>
</comment>
<keyword evidence="3" id="KW-1185">Reference proteome</keyword>
<evidence type="ECO:0000256" key="1">
    <source>
        <dbReference type="SAM" id="MobiDB-lite"/>
    </source>
</evidence>